<dbReference type="Proteomes" id="UP000595320">
    <property type="component" value="Plasmid unnamed2"/>
</dbReference>
<dbReference type="NCBIfam" id="NF033545">
    <property type="entry name" value="transpos_IS630"/>
    <property type="match status" value="1"/>
</dbReference>
<feature type="domain" description="Tc1-like transposase DDE" evidence="1">
    <location>
        <begin position="17"/>
        <end position="152"/>
    </location>
</feature>
<dbReference type="InterPro" id="IPR047655">
    <property type="entry name" value="Transpos_IS630-like"/>
</dbReference>
<dbReference type="SUPFAM" id="SSF53098">
    <property type="entry name" value="Ribonuclease H-like"/>
    <property type="match status" value="1"/>
</dbReference>
<dbReference type="InterPro" id="IPR036397">
    <property type="entry name" value="RNaseH_sf"/>
</dbReference>
<organism evidence="2 3">
    <name type="scientific">Acinetobacter ursingii</name>
    <dbReference type="NCBI Taxonomy" id="108980"/>
    <lineage>
        <taxon>Bacteria</taxon>
        <taxon>Pseudomonadati</taxon>
        <taxon>Pseudomonadota</taxon>
        <taxon>Gammaproteobacteria</taxon>
        <taxon>Moraxellales</taxon>
        <taxon>Moraxellaceae</taxon>
        <taxon>Acinetobacter</taxon>
    </lineage>
</organism>
<evidence type="ECO:0000313" key="3">
    <source>
        <dbReference type="Proteomes" id="UP000595320"/>
    </source>
</evidence>
<dbReference type="InterPro" id="IPR012337">
    <property type="entry name" value="RNaseH-like_sf"/>
</dbReference>
<dbReference type="EMBL" id="CP068177">
    <property type="protein sequence ID" value="QQT87990.1"/>
    <property type="molecule type" value="Genomic_DNA"/>
</dbReference>
<name>A0A7T9ULK4_9GAMM</name>
<evidence type="ECO:0000313" key="2">
    <source>
        <dbReference type="EMBL" id="QQT87990.1"/>
    </source>
</evidence>
<dbReference type="PANTHER" id="PTHR46564">
    <property type="entry name" value="TRANSPOSASE"/>
    <property type="match status" value="1"/>
</dbReference>
<protein>
    <submittedName>
        <fullName evidence="2">IS630 family transposase</fullName>
    </submittedName>
</protein>
<reference evidence="2 3" key="1">
    <citation type="submission" date="2021-01" db="EMBL/GenBank/DDBJ databases">
        <title>FDA dAtabase for Regulatory Grade micrObial Sequences (FDA-ARGOS): Supporting development and validation of Infectious Disease Dx tests.</title>
        <authorList>
            <person name="Sproer C."/>
            <person name="Gronow S."/>
            <person name="Severitt S."/>
            <person name="Schroder I."/>
            <person name="Tallon L."/>
            <person name="Sadzewicz L."/>
            <person name="Zhao X."/>
            <person name="Boylan J."/>
            <person name="Ott S."/>
            <person name="Bowen H."/>
            <person name="Vavikolanu K."/>
            <person name="Mehta A."/>
            <person name="Aluvathingal J."/>
            <person name="Nadendla S."/>
            <person name="Lowell S."/>
            <person name="Myers T."/>
            <person name="Yan Y."/>
            <person name="Sichtig H."/>
        </authorList>
    </citation>
    <scope>NUCLEOTIDE SEQUENCE [LARGE SCALE GENOMIC DNA]</scope>
    <source>
        <strain evidence="2 3">FDAARGOS_1096</strain>
        <plasmid evidence="2 3">unnamed2</plasmid>
    </source>
</reference>
<dbReference type="PANTHER" id="PTHR46564:SF1">
    <property type="entry name" value="TRANSPOSASE"/>
    <property type="match status" value="1"/>
</dbReference>
<dbReference type="AlphaFoldDB" id="A0A7T9ULK4"/>
<sequence>MAQLRQQAAQGEIILGYVDETGICSTPDNRYAWTIKGQVHQVTAIRSKRVNIIGALLSTGHFVTACLQESVTGEYFYAYVMGVAKQIKEKYNIPLTLIVDNASIHKSKKMQAWRDLLEQDFNVRLYFLPPYSPELNRIEMLWRSMKYQWREFKWMPTDEIVQWVNGISRGFGNKYLFTF</sequence>
<geneLocation type="plasmid" evidence="2 3">
    <name>unnamed2</name>
</geneLocation>
<dbReference type="InterPro" id="IPR038717">
    <property type="entry name" value="Tc1-like_DDE_dom"/>
</dbReference>
<dbReference type="Gene3D" id="3.30.420.10">
    <property type="entry name" value="Ribonuclease H-like superfamily/Ribonuclease H"/>
    <property type="match status" value="1"/>
</dbReference>
<accession>A0A7T9ULK4</accession>
<dbReference type="Pfam" id="PF13358">
    <property type="entry name" value="DDE_3"/>
    <property type="match status" value="1"/>
</dbReference>
<evidence type="ECO:0000259" key="1">
    <source>
        <dbReference type="Pfam" id="PF13358"/>
    </source>
</evidence>
<keyword evidence="2" id="KW-0614">Plasmid</keyword>
<gene>
    <name evidence="2" type="ORF">I6I53_16490</name>
</gene>
<dbReference type="GO" id="GO:0003676">
    <property type="term" value="F:nucleic acid binding"/>
    <property type="evidence" value="ECO:0007669"/>
    <property type="project" value="InterPro"/>
</dbReference>
<proteinExistence type="predicted"/>